<dbReference type="Proteomes" id="UP000466039">
    <property type="component" value="Chromosome"/>
</dbReference>
<sequence length="81" mass="8952">MVLGGGATAADPGRGILPHDNPPLPFWHSMPYPRRPRSHFSDPTRRKAVLMEPNQHVEADTELVTETLVEEVSIDGMCGVY</sequence>
<protein>
    <recommendedName>
        <fullName evidence="3">Mycofactocin</fullName>
    </recommendedName>
</protein>
<dbReference type="NCBIfam" id="TIGR03969">
    <property type="entry name" value="mycofactocin"/>
    <property type="match status" value="1"/>
</dbReference>
<evidence type="ECO:0000313" key="1">
    <source>
        <dbReference type="EMBL" id="BBZ62347.1"/>
    </source>
</evidence>
<keyword evidence="2" id="KW-1185">Reference proteome</keyword>
<proteinExistence type="predicted"/>
<evidence type="ECO:0008006" key="3">
    <source>
        <dbReference type="Google" id="ProtNLM"/>
    </source>
</evidence>
<accession>A0AAD1N0T1</accession>
<dbReference type="AlphaFoldDB" id="A0AAD1N0T1"/>
<organism evidence="1 2">
    <name type="scientific">Mycolicibacterium monacense</name>
    <name type="common">Mycobacterium monacense</name>
    <dbReference type="NCBI Taxonomy" id="85693"/>
    <lineage>
        <taxon>Bacteria</taxon>
        <taxon>Bacillati</taxon>
        <taxon>Actinomycetota</taxon>
        <taxon>Actinomycetes</taxon>
        <taxon>Mycobacteriales</taxon>
        <taxon>Mycobacteriaceae</taxon>
        <taxon>Mycolicibacterium</taxon>
    </lineage>
</organism>
<dbReference type="EMBL" id="AP022617">
    <property type="protein sequence ID" value="BBZ62347.1"/>
    <property type="molecule type" value="Genomic_DNA"/>
</dbReference>
<dbReference type="InterPro" id="IPR023988">
    <property type="entry name" value="MftA"/>
</dbReference>
<dbReference type="Pfam" id="PF23709">
    <property type="entry name" value="MftA"/>
    <property type="match status" value="1"/>
</dbReference>
<name>A0AAD1N0T1_MYCMB</name>
<reference evidence="1 2" key="1">
    <citation type="journal article" date="2019" name="Emerg. Microbes Infect.">
        <title>Comprehensive subspecies identification of 175 nontuberculous mycobacteria species based on 7547 genomic profiles.</title>
        <authorList>
            <person name="Matsumoto Y."/>
            <person name="Kinjo T."/>
            <person name="Motooka D."/>
            <person name="Nabeya D."/>
            <person name="Jung N."/>
            <person name="Uechi K."/>
            <person name="Horii T."/>
            <person name="Iida T."/>
            <person name="Fujita J."/>
            <person name="Nakamura S."/>
        </authorList>
    </citation>
    <scope>NUCLEOTIDE SEQUENCE [LARGE SCALE GENOMIC DNA]</scope>
    <source>
        <strain evidence="1 2">JCM 15658</strain>
    </source>
</reference>
<evidence type="ECO:0000313" key="2">
    <source>
        <dbReference type="Proteomes" id="UP000466039"/>
    </source>
</evidence>
<gene>
    <name evidence="1" type="ORF">MMON_36480</name>
</gene>